<organism evidence="2 3">
    <name type="scientific">[Empedobacter] haloabium</name>
    <dbReference type="NCBI Taxonomy" id="592317"/>
    <lineage>
        <taxon>Bacteria</taxon>
        <taxon>Pseudomonadati</taxon>
        <taxon>Pseudomonadota</taxon>
        <taxon>Betaproteobacteria</taxon>
        <taxon>Burkholderiales</taxon>
        <taxon>Oxalobacteraceae</taxon>
        <taxon>Telluria group</taxon>
        <taxon>Telluria group incertae sedis</taxon>
    </lineage>
</organism>
<dbReference type="Proteomes" id="UP000321323">
    <property type="component" value="Chromosome"/>
</dbReference>
<dbReference type="PANTHER" id="PTHR32305">
    <property type="match status" value="1"/>
</dbReference>
<protein>
    <submittedName>
        <fullName evidence="2">RHS repeat-associated core domain-containing protein</fullName>
    </submittedName>
</protein>
<reference evidence="2 3" key="1">
    <citation type="journal article" date="2019" name="Int. J. Syst. Evol. Microbiol.">
        <title>The Draft Whole-Genome Sequence of the Antibiotic Producer Empedobacter haloabium ATCC 31962 Provides Indications for Its Taxonomic Reclassification.</title>
        <authorList>
            <person name="Miess H."/>
            <person name="Arlt P."/>
            <person name="Apel A.K."/>
            <person name="Weber T."/>
            <person name="Nieselt K."/>
            <person name="Hanssen F."/>
            <person name="Czemmel S."/>
            <person name="Nahnsen S."/>
            <person name="Gross H."/>
        </authorList>
    </citation>
    <scope>NUCLEOTIDE SEQUENCE [LARGE SCALE GENOMIC DNA]</scope>
    <source>
        <strain evidence="2 3">ATCC 31962</strain>
    </source>
</reference>
<proteinExistence type="predicted"/>
<keyword evidence="3" id="KW-1185">Reference proteome</keyword>
<dbReference type="EMBL" id="CP136508">
    <property type="protein sequence ID" value="WUR15586.1"/>
    <property type="molecule type" value="Genomic_DNA"/>
</dbReference>
<evidence type="ECO:0000256" key="1">
    <source>
        <dbReference type="SAM" id="Coils"/>
    </source>
</evidence>
<evidence type="ECO:0000313" key="3">
    <source>
        <dbReference type="Proteomes" id="UP000321323"/>
    </source>
</evidence>
<gene>
    <name evidence="2" type="ORF">E7V67_010935</name>
</gene>
<accession>A0ABZ1UU84</accession>
<feature type="coiled-coil region" evidence="1">
    <location>
        <begin position="185"/>
        <end position="255"/>
    </location>
</feature>
<dbReference type="Gene3D" id="2.180.10.10">
    <property type="entry name" value="RHS repeat-associated core"/>
    <property type="match status" value="1"/>
</dbReference>
<dbReference type="InterPro" id="IPR050708">
    <property type="entry name" value="T6SS_VgrG/RHS"/>
</dbReference>
<dbReference type="NCBIfam" id="TIGR03696">
    <property type="entry name" value="Rhs_assc_core"/>
    <property type="match status" value="1"/>
</dbReference>
<keyword evidence="1" id="KW-0175">Coiled coil</keyword>
<dbReference type="PANTHER" id="PTHR32305:SF15">
    <property type="entry name" value="PROTEIN RHSA-RELATED"/>
    <property type="match status" value="1"/>
</dbReference>
<name>A0ABZ1UU84_9BURK</name>
<dbReference type="InterPro" id="IPR022385">
    <property type="entry name" value="Rhs_assc_core"/>
</dbReference>
<evidence type="ECO:0000313" key="2">
    <source>
        <dbReference type="EMBL" id="WUR15586.1"/>
    </source>
</evidence>
<sequence length="259" mass="28797">MLTQTVTASATGPVIATNIYYIYSDHLGAPRWITQATDNAVRWRWDHADPFGLQPLNDNPAGLGMLAFNLRLPGQYDRESNLHYNYFRDYDPQTGRYVQSDPIGLDGGINTCGYALGNPVSYTDPKGLFVPALIIAGRVAWTGYRAYRTYQAANAMASAIKAANAGASTGALNGCPPNPGNKDPCKGKRDQLAAHEQKYRDYMENPHAHDNNGWLSAAYESGNMTRYTNILNGRYKELNKQIDNFRKQLEECEATYGKR</sequence>